<dbReference type="Pfam" id="PF05656">
    <property type="entry name" value="DUF805"/>
    <property type="match status" value="1"/>
</dbReference>
<feature type="transmembrane region" description="Helical" evidence="1">
    <location>
        <begin position="278"/>
        <end position="303"/>
    </location>
</feature>
<feature type="transmembrane region" description="Helical" evidence="1">
    <location>
        <begin position="178"/>
        <end position="199"/>
    </location>
</feature>
<evidence type="ECO:0000256" key="1">
    <source>
        <dbReference type="SAM" id="Phobius"/>
    </source>
</evidence>
<feature type="transmembrane region" description="Helical" evidence="1">
    <location>
        <begin position="205"/>
        <end position="225"/>
    </location>
</feature>
<proteinExistence type="predicted"/>
<evidence type="ECO:0000313" key="2">
    <source>
        <dbReference type="EMBL" id="TRX75045.1"/>
    </source>
</evidence>
<dbReference type="InterPro" id="IPR008523">
    <property type="entry name" value="DUF805"/>
</dbReference>
<accession>A0A553GZW0</accession>
<organism evidence="2 3">
    <name type="scientific">Pseudomonas mangiferae</name>
    <dbReference type="NCBI Taxonomy" id="2593654"/>
    <lineage>
        <taxon>Bacteria</taxon>
        <taxon>Pseudomonadati</taxon>
        <taxon>Pseudomonadota</taxon>
        <taxon>Gammaproteobacteria</taxon>
        <taxon>Pseudomonadales</taxon>
        <taxon>Pseudomonadaceae</taxon>
        <taxon>Pseudomonas</taxon>
    </lineage>
</organism>
<dbReference type="RefSeq" id="WP_143487782.1">
    <property type="nucleotide sequence ID" value="NZ_VJOY01000005.1"/>
</dbReference>
<keyword evidence="3" id="KW-1185">Reference proteome</keyword>
<keyword evidence="1" id="KW-0472">Membrane</keyword>
<dbReference type="OrthoDB" id="9812349at2"/>
<protein>
    <submittedName>
        <fullName evidence="2">DUF805 domain-containing protein</fullName>
    </submittedName>
</protein>
<feature type="transmembrane region" description="Helical" evidence="1">
    <location>
        <begin position="237"/>
        <end position="258"/>
    </location>
</feature>
<sequence length="325" mass="34419">MTDARYKIVFDGELMPGAAPDAVKDNLARLFKSDRARIDGLFGRRGVALKRDLGSDEADKYLEALQQAGAKVRKEADLAAALTLVAAEDEPSVEPSTTMTCPKCGHLQPKSAQCDACGIVIEKYLARQAQLAEAPTAPVVQAASPYAPPQAQVGDVLPDHGELKVFSVEGRIGRLRYLAWYVTLALLTMPIAFVLAFSAALSPTFAMVLGVVGLVAFVAVSICIGAQRLHDIGWTGWLQLLLLVPIVGAVFGLLMMIIPGNADANRYGPPPPPNSRSVVVLACACILMPMLVGILAAIAIPAYQTYVTRAHQTVTPAAPVSPAQP</sequence>
<dbReference type="Proteomes" id="UP000315235">
    <property type="component" value="Unassembled WGS sequence"/>
</dbReference>
<keyword evidence="1" id="KW-1133">Transmembrane helix</keyword>
<dbReference type="PANTHER" id="PTHR34980">
    <property type="entry name" value="INNER MEMBRANE PROTEIN-RELATED-RELATED"/>
    <property type="match status" value="1"/>
</dbReference>
<gene>
    <name evidence="2" type="ORF">FM069_08030</name>
</gene>
<dbReference type="PANTHER" id="PTHR34980:SF3">
    <property type="entry name" value="BLR8105 PROTEIN"/>
    <property type="match status" value="1"/>
</dbReference>
<evidence type="ECO:0000313" key="3">
    <source>
        <dbReference type="Proteomes" id="UP000315235"/>
    </source>
</evidence>
<dbReference type="EMBL" id="VJOY01000005">
    <property type="protein sequence ID" value="TRX75045.1"/>
    <property type="molecule type" value="Genomic_DNA"/>
</dbReference>
<comment type="caution">
    <text evidence="2">The sequence shown here is derived from an EMBL/GenBank/DDBJ whole genome shotgun (WGS) entry which is preliminary data.</text>
</comment>
<reference evidence="2 3" key="1">
    <citation type="submission" date="2019-07" db="EMBL/GenBank/DDBJ databases">
        <title>Pseudomonas mangiferae sp. nov., isolated from bark of mango tree in Thailand.</title>
        <authorList>
            <person name="Srisuk N."/>
            <person name="Anurat P."/>
        </authorList>
    </citation>
    <scope>NUCLEOTIDE SEQUENCE [LARGE SCALE GENOMIC DNA]</scope>
    <source>
        <strain evidence="2 3">DMKU_BBB3-04</strain>
    </source>
</reference>
<dbReference type="Gene3D" id="3.30.700.10">
    <property type="entry name" value="Glycoprotein, Type 4 Pilin"/>
    <property type="match status" value="1"/>
</dbReference>
<dbReference type="GO" id="GO:0005886">
    <property type="term" value="C:plasma membrane"/>
    <property type="evidence" value="ECO:0007669"/>
    <property type="project" value="TreeGrafter"/>
</dbReference>
<keyword evidence="1" id="KW-0812">Transmembrane</keyword>
<dbReference type="AlphaFoldDB" id="A0A553GZW0"/>
<name>A0A553GZW0_9PSED</name>